<keyword evidence="2" id="KW-1185">Reference proteome</keyword>
<feature type="non-terminal residue" evidence="1">
    <location>
        <position position="1"/>
    </location>
</feature>
<feature type="non-terminal residue" evidence="1">
    <location>
        <position position="76"/>
    </location>
</feature>
<evidence type="ECO:0000313" key="1">
    <source>
        <dbReference type="EMBL" id="KIJ97816.1"/>
    </source>
</evidence>
<dbReference type="OrthoDB" id="7689696at2759"/>
<proteinExistence type="predicted"/>
<sequence>YFTLPHIIHMDSTGLQWTSLYTGLSVILNTNWTPLDCQPFSAQNWTPLDWTVGPTQYKTGLHWTPFSTQNWTGLDW</sequence>
<reference evidence="2" key="2">
    <citation type="submission" date="2015-01" db="EMBL/GenBank/DDBJ databases">
        <title>Evolutionary Origins and Diversification of the Mycorrhizal Mutualists.</title>
        <authorList>
            <consortium name="DOE Joint Genome Institute"/>
            <consortium name="Mycorrhizal Genomics Consortium"/>
            <person name="Kohler A."/>
            <person name="Kuo A."/>
            <person name="Nagy L.G."/>
            <person name="Floudas D."/>
            <person name="Copeland A."/>
            <person name="Barry K.W."/>
            <person name="Cichocki N."/>
            <person name="Veneault-Fourrey C."/>
            <person name="LaButti K."/>
            <person name="Lindquist E.A."/>
            <person name="Lipzen A."/>
            <person name="Lundell T."/>
            <person name="Morin E."/>
            <person name="Murat C."/>
            <person name="Riley R."/>
            <person name="Ohm R."/>
            <person name="Sun H."/>
            <person name="Tunlid A."/>
            <person name="Henrissat B."/>
            <person name="Grigoriev I.V."/>
            <person name="Hibbett D.S."/>
            <person name="Martin F."/>
        </authorList>
    </citation>
    <scope>NUCLEOTIDE SEQUENCE [LARGE SCALE GENOMIC DNA]</scope>
    <source>
        <strain evidence="2">LaAM-08-1</strain>
    </source>
</reference>
<organism evidence="1 2">
    <name type="scientific">Laccaria amethystina LaAM-08-1</name>
    <dbReference type="NCBI Taxonomy" id="1095629"/>
    <lineage>
        <taxon>Eukaryota</taxon>
        <taxon>Fungi</taxon>
        <taxon>Dikarya</taxon>
        <taxon>Basidiomycota</taxon>
        <taxon>Agaricomycotina</taxon>
        <taxon>Agaricomycetes</taxon>
        <taxon>Agaricomycetidae</taxon>
        <taxon>Agaricales</taxon>
        <taxon>Agaricineae</taxon>
        <taxon>Hydnangiaceae</taxon>
        <taxon>Laccaria</taxon>
    </lineage>
</organism>
<dbReference type="Proteomes" id="UP000054477">
    <property type="component" value="Unassembled WGS sequence"/>
</dbReference>
<protein>
    <submittedName>
        <fullName evidence="1">Uncharacterized protein</fullName>
    </submittedName>
</protein>
<dbReference type="HOGENOM" id="CLU_2910334_0_0_1"/>
<gene>
    <name evidence="1" type="ORF">K443DRAFT_77406</name>
</gene>
<evidence type="ECO:0000313" key="2">
    <source>
        <dbReference type="Proteomes" id="UP000054477"/>
    </source>
</evidence>
<accession>A0A0C9XJN5</accession>
<dbReference type="EMBL" id="KN838683">
    <property type="protein sequence ID" value="KIJ97816.1"/>
    <property type="molecule type" value="Genomic_DNA"/>
</dbReference>
<name>A0A0C9XJN5_9AGAR</name>
<dbReference type="AlphaFoldDB" id="A0A0C9XJN5"/>
<reference evidence="1 2" key="1">
    <citation type="submission" date="2014-04" db="EMBL/GenBank/DDBJ databases">
        <authorList>
            <consortium name="DOE Joint Genome Institute"/>
            <person name="Kuo A."/>
            <person name="Kohler A."/>
            <person name="Nagy L.G."/>
            <person name="Floudas D."/>
            <person name="Copeland A."/>
            <person name="Barry K.W."/>
            <person name="Cichocki N."/>
            <person name="Veneault-Fourrey C."/>
            <person name="LaButti K."/>
            <person name="Lindquist E.A."/>
            <person name="Lipzen A."/>
            <person name="Lundell T."/>
            <person name="Morin E."/>
            <person name="Murat C."/>
            <person name="Sun H."/>
            <person name="Tunlid A."/>
            <person name="Henrissat B."/>
            <person name="Grigoriev I.V."/>
            <person name="Hibbett D.S."/>
            <person name="Martin F."/>
            <person name="Nordberg H.P."/>
            <person name="Cantor M.N."/>
            <person name="Hua S.X."/>
        </authorList>
    </citation>
    <scope>NUCLEOTIDE SEQUENCE [LARGE SCALE GENOMIC DNA]</scope>
    <source>
        <strain evidence="1 2">LaAM-08-1</strain>
    </source>
</reference>